<evidence type="ECO:0000256" key="3">
    <source>
        <dbReference type="ARBA" id="ARBA00004342"/>
    </source>
</evidence>
<dbReference type="PROSITE" id="PS00107">
    <property type="entry name" value="PROTEIN_KINASE_ATP"/>
    <property type="match status" value="1"/>
</dbReference>
<keyword evidence="13" id="KW-0677">Repeat</keyword>
<keyword evidence="22" id="KW-0966">Cell projection</keyword>
<feature type="domain" description="EF-hand" evidence="33">
    <location>
        <begin position="436"/>
        <end position="471"/>
    </location>
</feature>
<keyword evidence="14 30" id="KW-0547">Nucleotide-binding</keyword>
<evidence type="ECO:0000256" key="17">
    <source>
        <dbReference type="ARBA" id="ARBA00022840"/>
    </source>
</evidence>
<dbReference type="PROSITE" id="PS50222">
    <property type="entry name" value="EF_HAND_2"/>
    <property type="match status" value="4"/>
</dbReference>
<evidence type="ECO:0000313" key="35">
    <source>
        <dbReference type="EMBL" id="CAE8692702.1"/>
    </source>
</evidence>
<evidence type="ECO:0000256" key="11">
    <source>
        <dbReference type="ARBA" id="ARBA00022707"/>
    </source>
</evidence>
<comment type="function">
    <text evidence="27">Calcium-dependent protein kinase which acts as a sensor and effector of intracellular Ca(2+) levels probably in part downstream of cGMP-activated PKG kinase. During the liver stage, involved in sporozoite motility and thus in sporozoite invasion of host hepatocytes, probably together with CDPK4 and CDPK5. In the mosquito midgut and during the last stage of male gamete exflagellation, may play a role in the rupture of the host erythrocyte membrane. In the mosquito midgut, required for the differentiation of the zygote into the ookinete by promoting the translational activation of a subset of repressed mRNAs; these mRNAs are kept repressed in the zygote by the DOZI- or CITH-containing mRNP complexes. Dispensable during the asexual blood stage.</text>
</comment>
<comment type="similarity">
    <text evidence="24">Belongs to the protein kinase superfamily. Ser/Thr protein kinase family. CDPK subfamily.</text>
</comment>
<feature type="domain" description="Protein kinase" evidence="32">
    <location>
        <begin position="63"/>
        <end position="319"/>
    </location>
</feature>
<evidence type="ECO:0000256" key="27">
    <source>
        <dbReference type="ARBA" id="ARBA00056933"/>
    </source>
</evidence>
<dbReference type="GO" id="GO:0031514">
    <property type="term" value="C:motile cilium"/>
    <property type="evidence" value="ECO:0007669"/>
    <property type="project" value="UniProtKB-SubCell"/>
</dbReference>
<evidence type="ECO:0000259" key="33">
    <source>
        <dbReference type="PROSITE" id="PS50222"/>
    </source>
</evidence>
<keyword evidence="8" id="KW-1032">Host cell membrane</keyword>
<evidence type="ECO:0000256" key="6">
    <source>
        <dbReference type="ARBA" id="ARBA00012513"/>
    </source>
</evidence>
<dbReference type="GO" id="GO:0005524">
    <property type="term" value="F:ATP binding"/>
    <property type="evidence" value="ECO:0007669"/>
    <property type="project" value="UniProtKB-UniRule"/>
</dbReference>
<dbReference type="GO" id="GO:0005509">
    <property type="term" value="F:calcium ion binding"/>
    <property type="evidence" value="ECO:0007669"/>
    <property type="project" value="InterPro"/>
</dbReference>
<evidence type="ECO:0000256" key="26">
    <source>
        <dbReference type="ARBA" id="ARBA00048679"/>
    </source>
</evidence>
<keyword evidence="37" id="KW-1185">Reference proteome</keyword>
<comment type="catalytic activity">
    <reaction evidence="25">
        <text>L-threonyl-[protein] + ATP = O-phospho-L-threonyl-[protein] + ADP + H(+)</text>
        <dbReference type="Rhea" id="RHEA:46608"/>
        <dbReference type="Rhea" id="RHEA-COMP:11060"/>
        <dbReference type="Rhea" id="RHEA-COMP:11605"/>
        <dbReference type="ChEBI" id="CHEBI:15378"/>
        <dbReference type="ChEBI" id="CHEBI:30013"/>
        <dbReference type="ChEBI" id="CHEBI:30616"/>
        <dbReference type="ChEBI" id="CHEBI:61977"/>
        <dbReference type="ChEBI" id="CHEBI:456216"/>
        <dbReference type="EC" id="2.7.11.1"/>
    </reaction>
</comment>
<dbReference type="Gene3D" id="1.10.510.10">
    <property type="entry name" value="Transferase(Phosphotransferase) domain 1"/>
    <property type="match status" value="1"/>
</dbReference>
<evidence type="ECO:0000256" key="22">
    <source>
        <dbReference type="ARBA" id="ARBA00023273"/>
    </source>
</evidence>
<dbReference type="FunFam" id="3.30.200.20:FF:000315">
    <property type="entry name" value="Calcium-dependent protein kinase 3"/>
    <property type="match status" value="1"/>
</dbReference>
<dbReference type="SMART" id="SM00054">
    <property type="entry name" value="EFh"/>
    <property type="match status" value="4"/>
</dbReference>
<keyword evidence="23" id="KW-0449">Lipoprotein</keyword>
<gene>
    <name evidence="34" type="ORF">PGLA1383_LOCUS31117</name>
    <name evidence="35" type="ORF">PGLA2088_LOCUS28007</name>
</gene>
<keyword evidence="18" id="KW-0282">Flagellum</keyword>
<comment type="caution">
    <text evidence="35">The sequence shown here is derived from an EMBL/GenBank/DDBJ whole genome shotgun (WGS) entry which is preliminary data.</text>
</comment>
<dbReference type="CDD" id="cd00051">
    <property type="entry name" value="EFh"/>
    <property type="match status" value="1"/>
</dbReference>
<dbReference type="EC" id="2.7.11.1" evidence="6"/>
<keyword evidence="12" id="KW-0479">Metal-binding</keyword>
<dbReference type="GO" id="GO:0004674">
    <property type="term" value="F:protein serine/threonine kinase activity"/>
    <property type="evidence" value="ECO:0007669"/>
    <property type="project" value="UniProtKB-KW"/>
</dbReference>
<dbReference type="InterPro" id="IPR050205">
    <property type="entry name" value="CDPK_Ser/Thr_kinases"/>
</dbReference>
<dbReference type="Pfam" id="PF13499">
    <property type="entry name" value="EF-hand_7"/>
    <property type="match status" value="2"/>
</dbReference>
<keyword evidence="10" id="KW-0808">Transferase</keyword>
<dbReference type="GO" id="GO:0020002">
    <property type="term" value="C:host cell plasma membrane"/>
    <property type="evidence" value="ECO:0007669"/>
    <property type="project" value="UniProtKB-SubCell"/>
</dbReference>
<feature type="domain" description="EF-hand" evidence="33">
    <location>
        <begin position="400"/>
        <end position="435"/>
    </location>
</feature>
<evidence type="ECO:0000256" key="29">
    <source>
        <dbReference type="ARBA" id="ARBA00068067"/>
    </source>
</evidence>
<dbReference type="CDD" id="cd05117">
    <property type="entry name" value="STKc_CAMK"/>
    <property type="match status" value="1"/>
</dbReference>
<evidence type="ECO:0000256" key="7">
    <source>
        <dbReference type="ARBA" id="ARBA00022475"/>
    </source>
</evidence>
<keyword evidence="19" id="KW-1043">Host membrane</keyword>
<organism evidence="35 36">
    <name type="scientific">Polarella glacialis</name>
    <name type="common">Dinoflagellate</name>
    <dbReference type="NCBI Taxonomy" id="89957"/>
    <lineage>
        <taxon>Eukaryota</taxon>
        <taxon>Sar</taxon>
        <taxon>Alveolata</taxon>
        <taxon>Dinophyceae</taxon>
        <taxon>Suessiales</taxon>
        <taxon>Suessiaceae</taxon>
        <taxon>Polarella</taxon>
    </lineage>
</organism>
<feature type="domain" description="EF-hand" evidence="33">
    <location>
        <begin position="363"/>
        <end position="398"/>
    </location>
</feature>
<name>A0A813K389_POLGL</name>
<proteinExistence type="inferred from homology"/>
<evidence type="ECO:0000256" key="13">
    <source>
        <dbReference type="ARBA" id="ARBA00022737"/>
    </source>
</evidence>
<evidence type="ECO:0000256" key="14">
    <source>
        <dbReference type="ARBA" id="ARBA00022741"/>
    </source>
</evidence>
<evidence type="ECO:0000256" key="1">
    <source>
        <dbReference type="ARBA" id="ARBA00001946"/>
    </source>
</evidence>
<dbReference type="AlphaFoldDB" id="A0A813K389"/>
<dbReference type="SUPFAM" id="SSF47473">
    <property type="entry name" value="EF-hand"/>
    <property type="match status" value="1"/>
</dbReference>
<evidence type="ECO:0000256" key="16">
    <source>
        <dbReference type="ARBA" id="ARBA00022837"/>
    </source>
</evidence>
<dbReference type="EMBL" id="CAJNNV010025242">
    <property type="protein sequence ID" value="CAE8613346.1"/>
    <property type="molecule type" value="Genomic_DNA"/>
</dbReference>
<comment type="subunit">
    <text evidence="5">Monomer.</text>
</comment>
<dbReference type="OMA" id="GNCCATT"/>
<evidence type="ECO:0000256" key="8">
    <source>
        <dbReference type="ARBA" id="ARBA00022511"/>
    </source>
</evidence>
<evidence type="ECO:0000256" key="30">
    <source>
        <dbReference type="PROSITE-ProRule" id="PRU10141"/>
    </source>
</evidence>
<dbReference type="InterPro" id="IPR017441">
    <property type="entry name" value="Protein_kinase_ATP_BS"/>
</dbReference>
<dbReference type="PROSITE" id="PS00018">
    <property type="entry name" value="EF_HAND_1"/>
    <property type="match status" value="4"/>
</dbReference>
<keyword evidence="15" id="KW-0418">Kinase</keyword>
<keyword evidence="19" id="KW-0472">Membrane</keyword>
<dbReference type="FunFam" id="1.10.510.10:FF:000398">
    <property type="entry name" value="Calcium-dependent protein kinase 1"/>
    <property type="match status" value="1"/>
</dbReference>
<dbReference type="PROSITE" id="PS50011">
    <property type="entry name" value="PROTEIN_KINASE_DOM"/>
    <property type="match status" value="1"/>
</dbReference>
<dbReference type="InterPro" id="IPR000719">
    <property type="entry name" value="Prot_kinase_dom"/>
</dbReference>
<evidence type="ECO:0000256" key="5">
    <source>
        <dbReference type="ARBA" id="ARBA00011245"/>
    </source>
</evidence>
<keyword evidence="7" id="KW-1003">Cell membrane</keyword>
<dbReference type="PANTHER" id="PTHR24349">
    <property type="entry name" value="SERINE/THREONINE-PROTEIN KINASE"/>
    <property type="match status" value="1"/>
</dbReference>
<evidence type="ECO:0000256" key="18">
    <source>
        <dbReference type="ARBA" id="ARBA00022846"/>
    </source>
</evidence>
<comment type="subcellular location">
    <subcellularLocation>
        <location evidence="3">Cell membrane</location>
        <topology evidence="3">Lipid-anchor</topology>
        <orientation evidence="3">Cytoplasmic side</orientation>
    </subcellularLocation>
    <subcellularLocation>
        <location evidence="2">Cell projection</location>
        <location evidence="2">Cilium</location>
        <location evidence="2">Flagellum</location>
    </subcellularLocation>
    <subcellularLocation>
        <location evidence="4">Host cell membrane</location>
        <topology evidence="4">Lipid-anchor</topology>
    </subcellularLocation>
    <subcellularLocation>
        <location evidence="28">Parasitophorous vacuole membrane</location>
        <topology evidence="28">Lipid-anchor</topology>
    </subcellularLocation>
</comment>
<evidence type="ECO:0000256" key="24">
    <source>
        <dbReference type="ARBA" id="ARBA00024334"/>
    </source>
</evidence>
<evidence type="ECO:0000256" key="31">
    <source>
        <dbReference type="SAM" id="MobiDB-lite"/>
    </source>
</evidence>
<evidence type="ECO:0000256" key="15">
    <source>
        <dbReference type="ARBA" id="ARBA00022777"/>
    </source>
</evidence>
<evidence type="ECO:0000256" key="9">
    <source>
        <dbReference type="ARBA" id="ARBA00022527"/>
    </source>
</evidence>
<evidence type="ECO:0000256" key="4">
    <source>
        <dbReference type="ARBA" id="ARBA00004425"/>
    </source>
</evidence>
<protein>
    <recommendedName>
        <fullName evidence="29">Calcium-dependent protein kinase 1</fullName>
        <ecNumber evidence="6">2.7.11.1</ecNumber>
    </recommendedName>
</protein>
<sequence>MGACGGKPHASRSEDIVTEITGVNSKKPAILKPLLPMKAMKGDGINRSQFILSNPGNIRDVYDIEAKKIGEGTYGTVSRGTHKITGVVRAIKTMSKGHLKNLERFKQEIAIMKVMDHPNIIKLFETFEDRRNMYLVMELCSGGELFDRIIEAGHFTEVDAAIVVQQILYAIFYMHKHNICHRDLKPENFLFLSQDPIDQSVLKIIDFGLSTRFDDGKVLSTKAGTPYYVAPQVLMGRYDKACDLWSSGVIMFTLLCGYPPFYGRTDQEVLSKVKSGIFTFEPKDWRVISDDAKALIKMLLKMDPSQRYTAEQALNHDWIRHRAPRATAVSLKDGLVENLRGFRSQNKLKKAALHIIAGQLSEAQIKGLRETFEALDANGDGLLTMDELKDGIAKASLGESQPIDLQAIMEGVDADGSGLIDYTEFLAATLDRKCYLQEDVCWTAFSIFDQDGDGNITLEELKKILDNGSVDKALEGRSSEEILQAVDRNGDGSIDFQEFMDMMRGGRSMSLEFTPKAGRSHSRIELQSGRSPALGSRSRSAGCPSPVASGGG</sequence>
<dbReference type="SMART" id="SM00220">
    <property type="entry name" value="S_TKc"/>
    <property type="match status" value="1"/>
</dbReference>
<evidence type="ECO:0000313" key="37">
    <source>
        <dbReference type="Proteomes" id="UP000654075"/>
    </source>
</evidence>
<dbReference type="PROSITE" id="PS00108">
    <property type="entry name" value="PROTEIN_KINASE_ST"/>
    <property type="match status" value="1"/>
</dbReference>
<keyword evidence="21" id="KW-0564">Palmitate</keyword>
<evidence type="ECO:0000256" key="19">
    <source>
        <dbReference type="ARBA" id="ARBA00022870"/>
    </source>
</evidence>
<evidence type="ECO:0000313" key="36">
    <source>
        <dbReference type="Proteomes" id="UP000626109"/>
    </source>
</evidence>
<evidence type="ECO:0000256" key="25">
    <source>
        <dbReference type="ARBA" id="ARBA00047899"/>
    </source>
</evidence>
<dbReference type="EMBL" id="CAJNNW010027691">
    <property type="protein sequence ID" value="CAE8692702.1"/>
    <property type="molecule type" value="Genomic_DNA"/>
</dbReference>
<dbReference type="Gene3D" id="3.30.200.20">
    <property type="entry name" value="Phosphorylase Kinase, domain 1"/>
    <property type="match status" value="1"/>
</dbReference>
<evidence type="ECO:0000256" key="20">
    <source>
        <dbReference type="ARBA" id="ARBA00023069"/>
    </source>
</evidence>
<dbReference type="OrthoDB" id="40902at2759"/>
<comment type="cofactor">
    <cofactor evidence="1">
        <name>Mg(2+)</name>
        <dbReference type="ChEBI" id="CHEBI:18420"/>
    </cofactor>
</comment>
<dbReference type="InterPro" id="IPR011992">
    <property type="entry name" value="EF-hand-dom_pair"/>
</dbReference>
<keyword evidence="17 30" id="KW-0067">ATP-binding</keyword>
<keyword evidence="20" id="KW-0969">Cilium</keyword>
<dbReference type="InterPro" id="IPR002048">
    <property type="entry name" value="EF_hand_dom"/>
</dbReference>
<feature type="region of interest" description="Disordered" evidence="31">
    <location>
        <begin position="518"/>
        <end position="552"/>
    </location>
</feature>
<evidence type="ECO:0000259" key="32">
    <source>
        <dbReference type="PROSITE" id="PS50011"/>
    </source>
</evidence>
<keyword evidence="11" id="KW-0519">Myristate</keyword>
<feature type="domain" description="EF-hand" evidence="33">
    <location>
        <begin position="474"/>
        <end position="509"/>
    </location>
</feature>
<dbReference type="InterPro" id="IPR018247">
    <property type="entry name" value="EF_Hand_1_Ca_BS"/>
</dbReference>
<evidence type="ECO:0000256" key="2">
    <source>
        <dbReference type="ARBA" id="ARBA00004230"/>
    </source>
</evidence>
<dbReference type="SUPFAM" id="SSF56112">
    <property type="entry name" value="Protein kinase-like (PK-like)"/>
    <property type="match status" value="1"/>
</dbReference>
<dbReference type="InterPro" id="IPR008271">
    <property type="entry name" value="Ser/Thr_kinase_AS"/>
</dbReference>
<dbReference type="GO" id="GO:0020005">
    <property type="term" value="C:symbiont-containing vacuole membrane"/>
    <property type="evidence" value="ECO:0007669"/>
    <property type="project" value="UniProtKB-SubCell"/>
</dbReference>
<keyword evidence="16" id="KW-0106">Calcium</keyword>
<dbReference type="Pfam" id="PF00069">
    <property type="entry name" value="Pkinase"/>
    <property type="match status" value="1"/>
</dbReference>
<comment type="catalytic activity">
    <reaction evidence="26">
        <text>L-seryl-[protein] + ATP = O-phospho-L-seryl-[protein] + ADP + H(+)</text>
        <dbReference type="Rhea" id="RHEA:17989"/>
        <dbReference type="Rhea" id="RHEA-COMP:9863"/>
        <dbReference type="Rhea" id="RHEA-COMP:11604"/>
        <dbReference type="ChEBI" id="CHEBI:15378"/>
        <dbReference type="ChEBI" id="CHEBI:29999"/>
        <dbReference type="ChEBI" id="CHEBI:30616"/>
        <dbReference type="ChEBI" id="CHEBI:83421"/>
        <dbReference type="ChEBI" id="CHEBI:456216"/>
        <dbReference type="EC" id="2.7.11.1"/>
    </reaction>
</comment>
<evidence type="ECO:0000313" key="34">
    <source>
        <dbReference type="EMBL" id="CAE8613346.1"/>
    </source>
</evidence>
<dbReference type="Gene3D" id="1.10.238.10">
    <property type="entry name" value="EF-hand"/>
    <property type="match status" value="2"/>
</dbReference>
<evidence type="ECO:0000256" key="12">
    <source>
        <dbReference type="ARBA" id="ARBA00022723"/>
    </source>
</evidence>
<evidence type="ECO:0000256" key="21">
    <source>
        <dbReference type="ARBA" id="ARBA00023139"/>
    </source>
</evidence>
<accession>A0A813K389</accession>
<feature type="binding site" evidence="30">
    <location>
        <position position="92"/>
    </location>
    <ligand>
        <name>ATP</name>
        <dbReference type="ChEBI" id="CHEBI:30616"/>
    </ligand>
</feature>
<evidence type="ECO:0000256" key="10">
    <source>
        <dbReference type="ARBA" id="ARBA00022679"/>
    </source>
</evidence>
<evidence type="ECO:0000256" key="28">
    <source>
        <dbReference type="ARBA" id="ARBA00060437"/>
    </source>
</evidence>
<keyword evidence="9" id="KW-0723">Serine/threonine-protein kinase</keyword>
<dbReference type="GO" id="GO:0005886">
    <property type="term" value="C:plasma membrane"/>
    <property type="evidence" value="ECO:0007669"/>
    <property type="project" value="UniProtKB-SubCell"/>
</dbReference>
<dbReference type="Proteomes" id="UP000654075">
    <property type="component" value="Unassembled WGS sequence"/>
</dbReference>
<dbReference type="FunFam" id="1.10.238.10:FF:000003">
    <property type="entry name" value="Calmodulin A"/>
    <property type="match status" value="1"/>
</dbReference>
<dbReference type="InterPro" id="IPR011009">
    <property type="entry name" value="Kinase-like_dom_sf"/>
</dbReference>
<reference evidence="35" key="1">
    <citation type="submission" date="2021-02" db="EMBL/GenBank/DDBJ databases">
        <authorList>
            <person name="Dougan E. K."/>
            <person name="Rhodes N."/>
            <person name="Thang M."/>
            <person name="Chan C."/>
        </authorList>
    </citation>
    <scope>NUCLEOTIDE SEQUENCE</scope>
</reference>
<dbReference type="Proteomes" id="UP000626109">
    <property type="component" value="Unassembled WGS sequence"/>
</dbReference>
<evidence type="ECO:0000256" key="23">
    <source>
        <dbReference type="ARBA" id="ARBA00023288"/>
    </source>
</evidence>